<keyword evidence="5 8" id="KW-0378">Hydrolase</keyword>
<dbReference type="EC" id="3.1.3.71" evidence="3 8"/>
<evidence type="ECO:0000256" key="2">
    <source>
        <dbReference type="ARBA" id="ARBA00009997"/>
    </source>
</evidence>
<keyword evidence="6 8" id="KW-0460">Magnesium</keyword>
<dbReference type="SUPFAM" id="SSF142823">
    <property type="entry name" value="ComB-like"/>
    <property type="match status" value="1"/>
</dbReference>
<dbReference type="GO" id="GO:0050545">
    <property type="term" value="F:sulfopyruvate decarboxylase activity"/>
    <property type="evidence" value="ECO:0007669"/>
    <property type="project" value="TreeGrafter"/>
</dbReference>
<dbReference type="RefSeq" id="WP_225697245.1">
    <property type="nucleotide sequence ID" value="NZ_JAIXNE010000001.1"/>
</dbReference>
<dbReference type="AlphaFoldDB" id="A0A9X1HL24"/>
<protein>
    <recommendedName>
        <fullName evidence="4 8">Probable 2-phosphosulfolactate phosphatase</fullName>
        <ecNumber evidence="3 8">3.1.3.71</ecNumber>
    </recommendedName>
</protein>
<dbReference type="Pfam" id="PF04029">
    <property type="entry name" value="2-ph_phosp"/>
    <property type="match status" value="1"/>
</dbReference>
<accession>A0A9X1HL24</accession>
<comment type="caution">
    <text evidence="9">The sequence shown here is derived from an EMBL/GenBank/DDBJ whole genome shotgun (WGS) entry which is preliminary data.</text>
</comment>
<organism evidence="9 10">
    <name type="scientific">Fulvivirga sedimenti</name>
    <dbReference type="NCBI Taxonomy" id="2879465"/>
    <lineage>
        <taxon>Bacteria</taxon>
        <taxon>Pseudomonadati</taxon>
        <taxon>Bacteroidota</taxon>
        <taxon>Cytophagia</taxon>
        <taxon>Cytophagales</taxon>
        <taxon>Fulvivirgaceae</taxon>
        <taxon>Fulvivirga</taxon>
    </lineage>
</organism>
<keyword evidence="10" id="KW-1185">Reference proteome</keyword>
<comment type="catalytic activity">
    <reaction evidence="7 8">
        <text>(2R)-O-phospho-3-sulfolactate + H2O = (2R)-3-sulfolactate + phosphate</text>
        <dbReference type="Rhea" id="RHEA:23416"/>
        <dbReference type="ChEBI" id="CHEBI:15377"/>
        <dbReference type="ChEBI" id="CHEBI:15597"/>
        <dbReference type="ChEBI" id="CHEBI:43474"/>
        <dbReference type="ChEBI" id="CHEBI:58738"/>
        <dbReference type="EC" id="3.1.3.71"/>
    </reaction>
</comment>
<dbReference type="PANTHER" id="PTHR37311:SF1">
    <property type="entry name" value="2-PHOSPHOSULFOLACTATE PHOSPHATASE-RELATED"/>
    <property type="match status" value="1"/>
</dbReference>
<evidence type="ECO:0000256" key="7">
    <source>
        <dbReference type="ARBA" id="ARBA00033711"/>
    </source>
</evidence>
<sequence>MRGLDVCLSPNLIDLHEIEGRVIVVVDILRATSCMTAGIGSGITEIKPFADLDSCVKMKEHGYLIAGERNGQKVEGFDLGNSPFDYMDPANQGCKIAVTTTNGTQAIEKSLAGEHIIIGSFLNISAVANWIRKKDMDVLIVCAGWKGKVNLEDSLFAGALTDMIMPEFSPVCDAPLVALHSYLGMKDNLLEHVLDSSHARRLRRLNISEDIEYCLRFDEFTVVPELVGGALRMSAD</sequence>
<evidence type="ECO:0000256" key="4">
    <source>
        <dbReference type="ARBA" id="ARBA00021948"/>
    </source>
</evidence>
<dbReference type="InterPro" id="IPR005238">
    <property type="entry name" value="ComB-like"/>
</dbReference>
<dbReference type="EMBL" id="JAIXNE010000001">
    <property type="protein sequence ID" value="MCA6074143.1"/>
    <property type="molecule type" value="Genomic_DNA"/>
</dbReference>
<reference evidence="9" key="1">
    <citation type="submission" date="2021-09" db="EMBL/GenBank/DDBJ databases">
        <title>Fulvivirga sp. isolated from coastal sediment.</title>
        <authorList>
            <person name="Yu H."/>
        </authorList>
    </citation>
    <scope>NUCLEOTIDE SEQUENCE</scope>
    <source>
        <strain evidence="9">1062</strain>
    </source>
</reference>
<dbReference type="GO" id="GO:0000287">
    <property type="term" value="F:magnesium ion binding"/>
    <property type="evidence" value="ECO:0007669"/>
    <property type="project" value="UniProtKB-UniRule"/>
</dbReference>
<evidence type="ECO:0000256" key="3">
    <source>
        <dbReference type="ARBA" id="ARBA00012953"/>
    </source>
</evidence>
<dbReference type="PANTHER" id="PTHR37311">
    <property type="entry name" value="2-PHOSPHOSULFOLACTATE PHOSPHATASE-RELATED"/>
    <property type="match status" value="1"/>
</dbReference>
<evidence type="ECO:0000313" key="10">
    <source>
        <dbReference type="Proteomes" id="UP001139409"/>
    </source>
</evidence>
<evidence type="ECO:0000256" key="5">
    <source>
        <dbReference type="ARBA" id="ARBA00022801"/>
    </source>
</evidence>
<evidence type="ECO:0000256" key="1">
    <source>
        <dbReference type="ARBA" id="ARBA00001946"/>
    </source>
</evidence>
<gene>
    <name evidence="8" type="primary">comB</name>
    <name evidence="9" type="ORF">LDX50_04650</name>
</gene>
<evidence type="ECO:0000313" key="9">
    <source>
        <dbReference type="EMBL" id="MCA6074143.1"/>
    </source>
</evidence>
<dbReference type="GO" id="GO:0050532">
    <property type="term" value="F:2-phosphosulfolactate phosphatase activity"/>
    <property type="evidence" value="ECO:0007669"/>
    <property type="project" value="UniProtKB-UniRule"/>
</dbReference>
<comment type="cofactor">
    <cofactor evidence="1 8">
        <name>Mg(2+)</name>
        <dbReference type="ChEBI" id="CHEBI:18420"/>
    </cofactor>
</comment>
<comment type="similarity">
    <text evidence="2 8">Belongs to the ComB family.</text>
</comment>
<name>A0A9X1HL24_9BACT</name>
<evidence type="ECO:0000256" key="6">
    <source>
        <dbReference type="ARBA" id="ARBA00022842"/>
    </source>
</evidence>
<evidence type="ECO:0000256" key="8">
    <source>
        <dbReference type="HAMAP-Rule" id="MF_00490"/>
    </source>
</evidence>
<dbReference type="HAMAP" id="MF_00490">
    <property type="entry name" value="ComB"/>
    <property type="match status" value="1"/>
</dbReference>
<proteinExistence type="inferred from homology"/>
<dbReference type="Gene3D" id="3.90.1560.10">
    <property type="entry name" value="ComB-like"/>
    <property type="match status" value="1"/>
</dbReference>
<dbReference type="InterPro" id="IPR036702">
    <property type="entry name" value="ComB-like_sf"/>
</dbReference>
<dbReference type="Proteomes" id="UP001139409">
    <property type="component" value="Unassembled WGS sequence"/>
</dbReference>